<name>A0A856MKE1_9CYAN</name>
<protein>
    <submittedName>
        <fullName evidence="1">Uncharacterized protein</fullName>
    </submittedName>
</protein>
<sequence>MSIKPDLQQSFMTQLLKTKSFTRTINKLSAIGLVVCSLLTTSFLTPESSYANSVFNKKDSAVVQTKQNSGVRGNYKDFLTALAIRETGQQNPPTNIENQLGFIGKYQFGEALLKDLGYYDTPNPYIGGANGVDRNYWRGTWRGKNGINSKQDFLNNKNNVQEIAIQEAMQYKWGLIKNQLNGRSIKEFIGQQRGGVVVTASGILAAAHLRGEGGVAKLLLSNQGSTDENGTSILAYLREFAGYQVPFD</sequence>
<reference evidence="1 2" key="1">
    <citation type="submission" date="2018-06" db="EMBL/GenBank/DDBJ databases">
        <title>Comparative genomics of Brasilonema spp. strains.</title>
        <authorList>
            <person name="Alvarenga D.O."/>
            <person name="Fiore M.F."/>
            <person name="Varani A.M."/>
        </authorList>
    </citation>
    <scope>NUCLEOTIDE SEQUENCE [LARGE SCALE GENOMIC DNA]</scope>
    <source>
        <strain evidence="1 2">CENA114</strain>
    </source>
</reference>
<evidence type="ECO:0000313" key="1">
    <source>
        <dbReference type="EMBL" id="QDL10809.1"/>
    </source>
</evidence>
<accession>A0A856MKE1</accession>
<organism evidence="1 2">
    <name type="scientific">Brasilonema sennae CENA114</name>
    <dbReference type="NCBI Taxonomy" id="415709"/>
    <lineage>
        <taxon>Bacteria</taxon>
        <taxon>Bacillati</taxon>
        <taxon>Cyanobacteriota</taxon>
        <taxon>Cyanophyceae</taxon>
        <taxon>Nostocales</taxon>
        <taxon>Scytonemataceae</taxon>
        <taxon>Brasilonema</taxon>
        <taxon>Bromeliae group (in: Brasilonema)</taxon>
    </lineage>
</organism>
<dbReference type="Proteomes" id="UP000503129">
    <property type="component" value="Chromosome"/>
</dbReference>
<evidence type="ECO:0000313" key="2">
    <source>
        <dbReference type="Proteomes" id="UP000503129"/>
    </source>
</evidence>
<dbReference type="RefSeq" id="WP_169268191.1">
    <property type="nucleotide sequence ID" value="NZ_CAWOXK010000001.1"/>
</dbReference>
<dbReference type="AlphaFoldDB" id="A0A856MKE1"/>
<dbReference type="EMBL" id="CP030118">
    <property type="protein sequence ID" value="QDL10809.1"/>
    <property type="molecule type" value="Genomic_DNA"/>
</dbReference>
<proteinExistence type="predicted"/>
<dbReference type="KEGG" id="bsen:DP114_25475"/>
<gene>
    <name evidence="1" type="ORF">DP114_25475</name>
</gene>
<keyword evidence="2" id="KW-1185">Reference proteome</keyword>